<dbReference type="AlphaFoldDB" id="A0A4V3CZK9"/>
<dbReference type="EMBL" id="SNXZ01000002">
    <property type="protein sequence ID" value="TDQ00141.1"/>
    <property type="molecule type" value="Genomic_DNA"/>
</dbReference>
<reference evidence="3 4" key="1">
    <citation type="submission" date="2019-03" db="EMBL/GenBank/DDBJ databases">
        <title>Genomic Encyclopedia of Type Strains, Phase IV (KMG-IV): sequencing the most valuable type-strain genomes for metagenomic binning, comparative biology and taxonomic classification.</title>
        <authorList>
            <person name="Goeker M."/>
        </authorList>
    </citation>
    <scope>NUCLEOTIDE SEQUENCE [LARGE SCALE GENOMIC DNA]</scope>
    <source>
        <strain evidence="3 4">DSM 45361</strain>
    </source>
</reference>
<dbReference type="PANTHER" id="PTHR43475">
    <property type="entry name" value="METHYLTHIORIBOSE-1-PHOSPHATE ISOMERASE"/>
    <property type="match status" value="1"/>
</dbReference>
<dbReference type="Gene3D" id="3.40.50.10470">
    <property type="entry name" value="Translation initiation factor eif-2b, domain 2"/>
    <property type="match status" value="1"/>
</dbReference>
<gene>
    <name evidence="3" type="ORF">EV186_1022</name>
</gene>
<dbReference type="InterPro" id="IPR027363">
    <property type="entry name" value="M1Pi_N"/>
</dbReference>
<name>A0A4V3CZK9_LABRH</name>
<accession>A0A4V3CZK9</accession>
<dbReference type="RefSeq" id="WP_133848895.1">
    <property type="nucleotide sequence ID" value="NZ_SNXZ01000002.1"/>
</dbReference>
<dbReference type="NCBIfam" id="NF004326">
    <property type="entry name" value="PRK05720.1"/>
    <property type="match status" value="1"/>
</dbReference>
<evidence type="ECO:0000313" key="3">
    <source>
        <dbReference type="EMBL" id="TDQ00141.1"/>
    </source>
</evidence>
<sequence>MTAPSLVEQSVLLEPDAVRILDRRVFPFQRTWVTCRTYEEVAVAIEQMVTQSLGPLHAAAAAMVLAARQSARPEFLAAAGARLIATRPTNNHIRDVITELLAGRHPDAASMEQAAAALIERHHAGWRRLGTAAAALLHDGDTILTHCWAETYLTETVAAAQRDGKRIRALCTETRPYLQGARLTAESLAEMGVPTELITDGMAGHFLSGGEVSAFLSGADRVTMDGHVVNKVGTLPIAVCAHAFGVPFYPLVSGPDPQSPTAASVPIEERDGDEVLHCLGTRTASTLVTGRYPAFDVTPPRFVSAVVTDRGVFAPYDLASYVDSSARNADAARQASSKLT</sequence>
<dbReference type="InterPro" id="IPR042529">
    <property type="entry name" value="IF_2B-like_C"/>
</dbReference>
<organism evidence="3 4">
    <name type="scientific">Labedaea rhizosphaerae</name>
    <dbReference type="NCBI Taxonomy" id="598644"/>
    <lineage>
        <taxon>Bacteria</taxon>
        <taxon>Bacillati</taxon>
        <taxon>Actinomycetota</taxon>
        <taxon>Actinomycetes</taxon>
        <taxon>Pseudonocardiales</taxon>
        <taxon>Pseudonocardiaceae</taxon>
        <taxon>Labedaea</taxon>
    </lineage>
</organism>
<dbReference type="PANTHER" id="PTHR43475:SF1">
    <property type="entry name" value="METHYLTHIORIBOSE-1-PHOSPHATE ISOMERASE"/>
    <property type="match status" value="1"/>
</dbReference>
<dbReference type="Gene3D" id="1.20.120.420">
    <property type="entry name" value="translation initiation factor eif-2b, domain 1"/>
    <property type="match status" value="1"/>
</dbReference>
<comment type="similarity">
    <text evidence="2">Belongs to the eIF-2B alpha/beta/delta subunits family.</text>
</comment>
<evidence type="ECO:0000256" key="1">
    <source>
        <dbReference type="ARBA" id="ARBA00023235"/>
    </source>
</evidence>
<evidence type="ECO:0000256" key="2">
    <source>
        <dbReference type="RuleBase" id="RU003814"/>
    </source>
</evidence>
<keyword evidence="1 3" id="KW-0413">Isomerase</keyword>
<dbReference type="Proteomes" id="UP000295444">
    <property type="component" value="Unassembled WGS sequence"/>
</dbReference>
<evidence type="ECO:0000313" key="4">
    <source>
        <dbReference type="Proteomes" id="UP000295444"/>
    </source>
</evidence>
<protein>
    <submittedName>
        <fullName evidence="3">Methylthioribose-1-phosphate isomerase</fullName>
    </submittedName>
</protein>
<proteinExistence type="inferred from homology"/>
<dbReference type="NCBIfam" id="TIGR00524">
    <property type="entry name" value="eIF-2B_rel"/>
    <property type="match status" value="1"/>
</dbReference>
<keyword evidence="4" id="KW-1185">Reference proteome</keyword>
<dbReference type="Pfam" id="PF01008">
    <property type="entry name" value="IF-2B"/>
    <property type="match status" value="1"/>
</dbReference>
<dbReference type="InterPro" id="IPR000649">
    <property type="entry name" value="IF-2B-related"/>
</dbReference>
<dbReference type="InterPro" id="IPR011559">
    <property type="entry name" value="Initiation_fac_2B_a/b/d"/>
</dbReference>
<dbReference type="GO" id="GO:0046523">
    <property type="term" value="F:S-methyl-5-thioribose-1-phosphate isomerase activity"/>
    <property type="evidence" value="ECO:0007669"/>
    <property type="project" value="TreeGrafter"/>
</dbReference>
<comment type="caution">
    <text evidence="3">The sequence shown here is derived from an EMBL/GenBank/DDBJ whole genome shotgun (WGS) entry which is preliminary data.</text>
</comment>
<dbReference type="SUPFAM" id="SSF100950">
    <property type="entry name" value="NagB/RpiA/CoA transferase-like"/>
    <property type="match status" value="1"/>
</dbReference>
<dbReference type="InterPro" id="IPR037171">
    <property type="entry name" value="NagB/RpiA_transferase-like"/>
</dbReference>
<dbReference type="OrthoDB" id="9803436at2"/>
<dbReference type="GO" id="GO:0019509">
    <property type="term" value="P:L-methionine salvage from methylthioadenosine"/>
    <property type="evidence" value="ECO:0007669"/>
    <property type="project" value="TreeGrafter"/>
</dbReference>